<accession>A0A8S3F0H9</accession>
<dbReference type="Proteomes" id="UP000681967">
    <property type="component" value="Unassembled WGS sequence"/>
</dbReference>
<reference evidence="1" key="1">
    <citation type="submission" date="2021-02" db="EMBL/GenBank/DDBJ databases">
        <authorList>
            <person name="Nowell W R."/>
        </authorList>
    </citation>
    <scope>NUCLEOTIDE SEQUENCE</scope>
</reference>
<dbReference type="EMBL" id="CAJOBH010237334">
    <property type="protein sequence ID" value="CAF5096055.1"/>
    <property type="molecule type" value="Genomic_DNA"/>
</dbReference>
<sequence>LAAHEGLQYVDLVLKMIDDLFVLLGGLVPNVQTMIIKLQQSRLLKIPLYDDASNQRSNIGRVFYTMANECRFL</sequence>
<organism evidence="1 2">
    <name type="scientific">Rotaria magnacalcarata</name>
    <dbReference type="NCBI Taxonomy" id="392030"/>
    <lineage>
        <taxon>Eukaryota</taxon>
        <taxon>Metazoa</taxon>
        <taxon>Spiralia</taxon>
        <taxon>Gnathifera</taxon>
        <taxon>Rotifera</taxon>
        <taxon>Eurotatoria</taxon>
        <taxon>Bdelloidea</taxon>
        <taxon>Philodinida</taxon>
        <taxon>Philodinidae</taxon>
        <taxon>Rotaria</taxon>
    </lineage>
</organism>
<feature type="non-terminal residue" evidence="1">
    <location>
        <position position="1"/>
    </location>
</feature>
<evidence type="ECO:0000313" key="1">
    <source>
        <dbReference type="EMBL" id="CAF5096055.1"/>
    </source>
</evidence>
<proteinExistence type="predicted"/>
<gene>
    <name evidence="1" type="ORF">BYL167_LOCUS63772</name>
</gene>
<comment type="caution">
    <text evidence="1">The sequence shown here is derived from an EMBL/GenBank/DDBJ whole genome shotgun (WGS) entry which is preliminary data.</text>
</comment>
<name>A0A8S3F0H9_9BILA</name>
<evidence type="ECO:0000313" key="2">
    <source>
        <dbReference type="Proteomes" id="UP000681967"/>
    </source>
</evidence>
<protein>
    <submittedName>
        <fullName evidence="1">Uncharacterized protein</fullName>
    </submittedName>
</protein>
<dbReference type="AlphaFoldDB" id="A0A8S3F0H9"/>